<dbReference type="Gene3D" id="3.40.50.300">
    <property type="entry name" value="P-loop containing nucleotide triphosphate hydrolases"/>
    <property type="match status" value="1"/>
</dbReference>
<dbReference type="EMBL" id="LBIC01000008">
    <property type="protein sequence ID" value="KKW90856.1"/>
    <property type="molecule type" value="Genomic_DNA"/>
</dbReference>
<dbReference type="AlphaFoldDB" id="A0A0M3APK7"/>
<dbReference type="PANTHER" id="PTHR39206:SF1">
    <property type="entry name" value="SLL8004 PROTEIN"/>
    <property type="match status" value="1"/>
</dbReference>
<evidence type="ECO:0000313" key="1">
    <source>
        <dbReference type="EMBL" id="KKW90856.1"/>
    </source>
</evidence>
<dbReference type="Pfam" id="PF13671">
    <property type="entry name" value="AAA_33"/>
    <property type="match status" value="1"/>
</dbReference>
<gene>
    <name evidence="1" type="ORF">YP76_17695</name>
</gene>
<protein>
    <recommendedName>
        <fullName evidence="3">UDP-N-acetylglucosamine kinase</fullName>
    </recommendedName>
</protein>
<reference evidence="1 2" key="1">
    <citation type="submission" date="2015-04" db="EMBL/GenBank/DDBJ databases">
        <title>Genome sequence of aromatic hydrocarbons-degrading Sphingobium chungbukense DJ77.</title>
        <authorList>
            <person name="Kim Y.-C."/>
            <person name="Chae J.-C."/>
        </authorList>
    </citation>
    <scope>NUCLEOTIDE SEQUENCE [LARGE SCALE GENOMIC DNA]</scope>
    <source>
        <strain evidence="1 2">DJ77</strain>
    </source>
</reference>
<proteinExistence type="predicted"/>
<evidence type="ECO:0008006" key="3">
    <source>
        <dbReference type="Google" id="ProtNLM"/>
    </source>
</evidence>
<name>A0A0M3APK7_9SPHN</name>
<evidence type="ECO:0000313" key="2">
    <source>
        <dbReference type="Proteomes" id="UP000033874"/>
    </source>
</evidence>
<dbReference type="PATRIC" id="fig|56193.3.peg.3706"/>
<dbReference type="SUPFAM" id="SSF52540">
    <property type="entry name" value="P-loop containing nucleoside triphosphate hydrolases"/>
    <property type="match status" value="1"/>
</dbReference>
<dbReference type="STRING" id="56193.YP76_17695"/>
<dbReference type="Proteomes" id="UP000033874">
    <property type="component" value="Unassembled WGS sequence"/>
</dbReference>
<comment type="caution">
    <text evidence="1">The sequence shown here is derived from an EMBL/GenBank/DDBJ whole genome shotgun (WGS) entry which is preliminary data.</text>
</comment>
<sequence>MKPQLWVFAGPNGAGKSTLVDRYVAHRLPVVNPDNIAKTLPPELLDTQRVIHAGRSAVTARRTLLAEGISFAIETTLTGRSELDLMRAASAAGYKVNLVYIGLGDVSFSIGRVRSRVASGGHDVPLQDLLRRFSRSVGNLPTAMQLAERVLLFDNSSRRLQLIFSREKGRVKFRSSTMPQWVQDIL</sequence>
<dbReference type="RefSeq" id="WP_046764958.1">
    <property type="nucleotide sequence ID" value="NZ_LBIC01000008.1"/>
</dbReference>
<keyword evidence="2" id="KW-1185">Reference proteome</keyword>
<accession>A0A0M3APK7</accession>
<dbReference type="InterPro" id="IPR027417">
    <property type="entry name" value="P-loop_NTPase"/>
</dbReference>
<dbReference type="PANTHER" id="PTHR39206">
    <property type="entry name" value="SLL8004 PROTEIN"/>
    <property type="match status" value="1"/>
</dbReference>
<organism evidence="1 2">
    <name type="scientific">Sphingobium chungbukense</name>
    <dbReference type="NCBI Taxonomy" id="56193"/>
    <lineage>
        <taxon>Bacteria</taxon>
        <taxon>Pseudomonadati</taxon>
        <taxon>Pseudomonadota</taxon>
        <taxon>Alphaproteobacteria</taxon>
        <taxon>Sphingomonadales</taxon>
        <taxon>Sphingomonadaceae</taxon>
        <taxon>Sphingobium</taxon>
    </lineage>
</organism>